<keyword evidence="2" id="KW-1185">Reference proteome</keyword>
<reference evidence="1 2" key="1">
    <citation type="submission" date="2020-04" db="EMBL/GenBank/DDBJ databases">
        <authorList>
            <person name="Zhang R."/>
            <person name="Schippers A."/>
        </authorList>
    </citation>
    <scope>NUCLEOTIDE SEQUENCE [LARGE SCALE GENOMIC DNA]</scope>
    <source>
        <strain evidence="1 2">DSM 109850</strain>
    </source>
</reference>
<dbReference type="AlphaFoldDB" id="A0A7Y0L453"/>
<name>A0A7Y0L453_9FIRM</name>
<comment type="caution">
    <text evidence="1">The sequence shown here is derived from an EMBL/GenBank/DDBJ whole genome shotgun (WGS) entry which is preliminary data.</text>
</comment>
<dbReference type="EMBL" id="JABBVZ010000036">
    <property type="protein sequence ID" value="NMP22971.1"/>
    <property type="molecule type" value="Genomic_DNA"/>
</dbReference>
<dbReference type="Proteomes" id="UP000533476">
    <property type="component" value="Unassembled WGS sequence"/>
</dbReference>
<gene>
    <name evidence="1" type="ORF">HIJ39_11490</name>
</gene>
<dbReference type="RefSeq" id="WP_169099799.1">
    <property type="nucleotide sequence ID" value="NZ_JABBVZ010000036.1"/>
</dbReference>
<evidence type="ECO:0000313" key="1">
    <source>
        <dbReference type="EMBL" id="NMP22971.1"/>
    </source>
</evidence>
<sequence>MQVIDQIANLILEDPLITASRIARRLGYAEEKTVYYWLHKFHYSGLNAFKKAVLHGQYVPNRPALGEAPGLYGRLPVTDRWTAEGKPIFDGDTLAVPSGAPAELIWRYPGPPMLSILPQDLLVLSAFDANFKSPWLVVHGPDGLMQLRLSVQTGSHRLVVHPITMERDAKSHPVYQILQLIRHY</sequence>
<organism evidence="1 2">
    <name type="scientific">Sulfobacillus harzensis</name>
    <dbReference type="NCBI Taxonomy" id="2729629"/>
    <lineage>
        <taxon>Bacteria</taxon>
        <taxon>Bacillati</taxon>
        <taxon>Bacillota</taxon>
        <taxon>Clostridia</taxon>
        <taxon>Eubacteriales</taxon>
        <taxon>Clostridiales Family XVII. Incertae Sedis</taxon>
        <taxon>Sulfobacillus</taxon>
    </lineage>
</organism>
<accession>A0A7Y0L453</accession>
<evidence type="ECO:0000313" key="2">
    <source>
        <dbReference type="Proteomes" id="UP000533476"/>
    </source>
</evidence>
<evidence type="ECO:0008006" key="3">
    <source>
        <dbReference type="Google" id="ProtNLM"/>
    </source>
</evidence>
<proteinExistence type="predicted"/>
<protein>
    <recommendedName>
        <fullName evidence="3">Peptidase S24/S26A/S26B/S26C domain-containing protein</fullName>
    </recommendedName>
</protein>